<dbReference type="InterPro" id="IPR020019">
    <property type="entry name" value="AcTrfase_PglD-like"/>
</dbReference>
<dbReference type="GO" id="GO:0016740">
    <property type="term" value="F:transferase activity"/>
    <property type="evidence" value="ECO:0007669"/>
    <property type="project" value="UniProtKB-KW"/>
</dbReference>
<name>A0A7C4Q2I4_9CHLR</name>
<keyword evidence="1 5" id="KW-0808">Transferase</keyword>
<organism evidence="5">
    <name type="scientific">Bellilinea caldifistulae</name>
    <dbReference type="NCBI Taxonomy" id="360411"/>
    <lineage>
        <taxon>Bacteria</taxon>
        <taxon>Bacillati</taxon>
        <taxon>Chloroflexota</taxon>
        <taxon>Anaerolineae</taxon>
        <taxon>Anaerolineales</taxon>
        <taxon>Anaerolineaceae</taxon>
        <taxon>Bellilinea</taxon>
    </lineage>
</organism>
<protein>
    <submittedName>
        <fullName evidence="5">Acetyltransferase</fullName>
    </submittedName>
</protein>
<feature type="domain" description="PglD N-terminal" evidence="4">
    <location>
        <begin position="18"/>
        <end position="97"/>
    </location>
</feature>
<dbReference type="Gene3D" id="3.40.50.20">
    <property type="match status" value="1"/>
</dbReference>
<dbReference type="NCBIfam" id="TIGR03570">
    <property type="entry name" value="NeuD_NnaD"/>
    <property type="match status" value="1"/>
</dbReference>
<gene>
    <name evidence="5" type="ORF">ENT17_09765</name>
</gene>
<dbReference type="Gene3D" id="2.160.10.10">
    <property type="entry name" value="Hexapeptide repeat proteins"/>
    <property type="match status" value="1"/>
</dbReference>
<dbReference type="InterPro" id="IPR050179">
    <property type="entry name" value="Trans_hexapeptide_repeat"/>
</dbReference>
<reference evidence="5" key="1">
    <citation type="journal article" date="2020" name="mSystems">
        <title>Genome- and Community-Level Interaction Insights into Carbon Utilization and Element Cycling Functions of Hydrothermarchaeota in Hydrothermal Sediment.</title>
        <authorList>
            <person name="Zhou Z."/>
            <person name="Liu Y."/>
            <person name="Xu W."/>
            <person name="Pan J."/>
            <person name="Luo Z.H."/>
            <person name="Li M."/>
        </authorList>
    </citation>
    <scope>NUCLEOTIDE SEQUENCE [LARGE SCALE GENOMIC DNA]</scope>
    <source>
        <strain evidence="5">SpSt-556</strain>
    </source>
</reference>
<evidence type="ECO:0000259" key="4">
    <source>
        <dbReference type="Pfam" id="PF17836"/>
    </source>
</evidence>
<evidence type="ECO:0000256" key="2">
    <source>
        <dbReference type="ARBA" id="ARBA00022737"/>
    </source>
</evidence>
<feature type="site" description="Increases basicity of active site His" evidence="3">
    <location>
        <position position="155"/>
    </location>
</feature>
<dbReference type="PANTHER" id="PTHR43300:SF7">
    <property type="entry name" value="UDP-N-ACETYLBACILLOSAMINE N-ACETYLTRANSFERASE"/>
    <property type="match status" value="1"/>
</dbReference>
<dbReference type="PROSITE" id="PS00101">
    <property type="entry name" value="HEXAPEP_TRANSFERASES"/>
    <property type="match status" value="1"/>
</dbReference>
<dbReference type="EMBL" id="DSXR01000096">
    <property type="protein sequence ID" value="HGS87891.1"/>
    <property type="molecule type" value="Genomic_DNA"/>
</dbReference>
<dbReference type="InterPro" id="IPR018357">
    <property type="entry name" value="Hexapep_transf_CS"/>
</dbReference>
<dbReference type="PANTHER" id="PTHR43300">
    <property type="entry name" value="ACETYLTRANSFERASE"/>
    <property type="match status" value="1"/>
</dbReference>
<comment type="caution">
    <text evidence="5">The sequence shown here is derived from an EMBL/GenBank/DDBJ whole genome shotgun (WGS) entry which is preliminary data.</text>
</comment>
<sequence length="225" mass="22827">MLPPNAQMPQMDYDPTALVLFGGGGHGKTLIELVRAVGAYHWAAVVDDGLTPGSEVLGVPVVGGAEALPGLFARGIRLAVNGVGGINHPEVRLKVFEILAANGFNCPALVHPTAWVDSSARLEGGVQVLAQSYVSACAVIGYGSVLNAGVVVSHDCVIGKCVNLSPGALLAGGVRVEDFAQIGMGATINLNLTIGRGARVGNGATVKADVPPGTVVYAGSVYPPR</sequence>
<dbReference type="SUPFAM" id="SSF51161">
    <property type="entry name" value="Trimeric LpxA-like enzymes"/>
    <property type="match status" value="1"/>
</dbReference>
<evidence type="ECO:0000256" key="3">
    <source>
        <dbReference type="PIRSR" id="PIRSR620019-1"/>
    </source>
</evidence>
<dbReference type="Pfam" id="PF17836">
    <property type="entry name" value="PglD_N"/>
    <property type="match status" value="1"/>
</dbReference>
<proteinExistence type="predicted"/>
<dbReference type="InterPro" id="IPR011004">
    <property type="entry name" value="Trimer_LpxA-like_sf"/>
</dbReference>
<feature type="active site" description="Proton acceptor" evidence="3">
    <location>
        <position position="154"/>
    </location>
</feature>
<dbReference type="CDD" id="cd03360">
    <property type="entry name" value="LbH_AT_putative"/>
    <property type="match status" value="1"/>
</dbReference>
<keyword evidence="2" id="KW-0677">Repeat</keyword>
<dbReference type="AlphaFoldDB" id="A0A7C4Q2I4"/>
<evidence type="ECO:0000313" key="5">
    <source>
        <dbReference type="EMBL" id="HGS87891.1"/>
    </source>
</evidence>
<accession>A0A7C4Q2I4</accession>
<evidence type="ECO:0000256" key="1">
    <source>
        <dbReference type="ARBA" id="ARBA00022679"/>
    </source>
</evidence>
<dbReference type="InterPro" id="IPR041561">
    <property type="entry name" value="PglD_N"/>
</dbReference>